<feature type="chain" id="PRO_5004582002" description="Protein sleepless" evidence="4">
    <location>
        <begin position="23"/>
        <end position="164"/>
    </location>
</feature>
<dbReference type="AlphaFoldDB" id="T1KZL2"/>
<keyword evidence="6" id="KW-1185">Reference proteome</keyword>
<evidence type="ECO:0000256" key="4">
    <source>
        <dbReference type="SAM" id="SignalP"/>
    </source>
</evidence>
<dbReference type="PANTHER" id="PTHR38332">
    <property type="entry name" value="PROTEIN CBG11604"/>
    <property type="match status" value="1"/>
</dbReference>
<evidence type="ECO:0000256" key="3">
    <source>
        <dbReference type="SAM" id="Phobius"/>
    </source>
</evidence>
<organism evidence="5 6">
    <name type="scientific">Tetranychus urticae</name>
    <name type="common">Two-spotted spider mite</name>
    <dbReference type="NCBI Taxonomy" id="32264"/>
    <lineage>
        <taxon>Eukaryota</taxon>
        <taxon>Metazoa</taxon>
        <taxon>Ecdysozoa</taxon>
        <taxon>Arthropoda</taxon>
        <taxon>Chelicerata</taxon>
        <taxon>Arachnida</taxon>
        <taxon>Acari</taxon>
        <taxon>Acariformes</taxon>
        <taxon>Trombidiformes</taxon>
        <taxon>Prostigmata</taxon>
        <taxon>Eleutherengona</taxon>
        <taxon>Raphignathae</taxon>
        <taxon>Tetranychoidea</taxon>
        <taxon>Tetranychidae</taxon>
        <taxon>Tetranychus</taxon>
    </lineage>
</organism>
<accession>T1KZL2</accession>
<dbReference type="EMBL" id="CAEY01000742">
    <property type="status" value="NOT_ANNOTATED_CDS"/>
    <property type="molecule type" value="Genomic_DNA"/>
</dbReference>
<reference evidence="6" key="1">
    <citation type="submission" date="2011-08" db="EMBL/GenBank/DDBJ databases">
        <authorList>
            <person name="Rombauts S."/>
        </authorList>
    </citation>
    <scope>NUCLEOTIDE SEQUENCE</scope>
    <source>
        <strain evidence="6">London</strain>
    </source>
</reference>
<protein>
    <recommendedName>
        <fullName evidence="7">Protein sleepless</fullName>
    </recommendedName>
</protein>
<dbReference type="Proteomes" id="UP000015104">
    <property type="component" value="Unassembled WGS sequence"/>
</dbReference>
<name>T1KZL2_TETUR</name>
<reference evidence="5" key="2">
    <citation type="submission" date="2015-06" db="UniProtKB">
        <authorList>
            <consortium name="EnsemblMetazoa"/>
        </authorList>
    </citation>
    <scope>IDENTIFICATION</scope>
</reference>
<dbReference type="PANTHER" id="PTHR38332:SF1">
    <property type="entry name" value="RE49668P"/>
    <property type="match status" value="1"/>
</dbReference>
<evidence type="ECO:0000256" key="1">
    <source>
        <dbReference type="ARBA" id="ARBA00022729"/>
    </source>
</evidence>
<evidence type="ECO:0008006" key="7">
    <source>
        <dbReference type="Google" id="ProtNLM"/>
    </source>
</evidence>
<dbReference type="eggNOG" id="ENOG502S13X">
    <property type="taxonomic scope" value="Eukaryota"/>
</dbReference>
<feature type="signal peptide" evidence="4">
    <location>
        <begin position="1"/>
        <end position="22"/>
    </location>
</feature>
<evidence type="ECO:0000313" key="6">
    <source>
        <dbReference type="Proteomes" id="UP000015104"/>
    </source>
</evidence>
<dbReference type="EnsemblMetazoa" id="tetur28g02000.1">
    <property type="protein sequence ID" value="tetur28g02000.1"/>
    <property type="gene ID" value="tetur28g02000"/>
</dbReference>
<dbReference type="InterPro" id="IPR031424">
    <property type="entry name" value="QVR-like"/>
</dbReference>
<dbReference type="HOGENOM" id="CLU_128415_0_0_1"/>
<keyword evidence="2" id="KW-0325">Glycoprotein</keyword>
<keyword evidence="3" id="KW-0472">Membrane</keyword>
<proteinExistence type="predicted"/>
<sequence>MSLSTILFTIVSFFTLYHSIGAIDCFKCVSFNGSNKMCEDPFHNNYSTEILESPCYAGRKSRNGVFPATACIKLSGVFEDSGVSMVVRDCALDSGSLTTDTELVRMSHCGAFYFDHRYVSGCVQSCFEDACNTSYTINLPLITFVALIMHNLIFSKLFLTTFIN</sequence>
<keyword evidence="1 4" id="KW-0732">Signal</keyword>
<feature type="transmembrane region" description="Helical" evidence="3">
    <location>
        <begin position="139"/>
        <end position="159"/>
    </location>
</feature>
<dbReference type="GO" id="GO:0032222">
    <property type="term" value="P:regulation of synaptic transmission, cholinergic"/>
    <property type="evidence" value="ECO:0007669"/>
    <property type="project" value="InterPro"/>
</dbReference>
<dbReference type="OMA" id="DACNGSH"/>
<dbReference type="GO" id="GO:0030431">
    <property type="term" value="P:sleep"/>
    <property type="evidence" value="ECO:0007669"/>
    <property type="project" value="InterPro"/>
</dbReference>
<dbReference type="OrthoDB" id="428346at2759"/>
<keyword evidence="3" id="KW-1133">Transmembrane helix</keyword>
<keyword evidence="3" id="KW-0812">Transmembrane</keyword>
<dbReference type="Pfam" id="PF17064">
    <property type="entry name" value="QVR"/>
    <property type="match status" value="1"/>
</dbReference>
<dbReference type="KEGG" id="tut:107368726"/>
<evidence type="ECO:0000313" key="5">
    <source>
        <dbReference type="EnsemblMetazoa" id="tetur28g02000.1"/>
    </source>
</evidence>
<gene>
    <name evidence="5" type="primary">107368726</name>
</gene>
<evidence type="ECO:0000256" key="2">
    <source>
        <dbReference type="ARBA" id="ARBA00023180"/>
    </source>
</evidence>